<evidence type="ECO:0000313" key="2">
    <source>
        <dbReference type="EMBL" id="AXR06240.1"/>
    </source>
</evidence>
<dbReference type="EMBL" id="CP031769">
    <property type="protein sequence ID" value="AXR06240.1"/>
    <property type="molecule type" value="Genomic_DNA"/>
</dbReference>
<dbReference type="Pfam" id="PF00903">
    <property type="entry name" value="Glyoxalase"/>
    <property type="match status" value="1"/>
</dbReference>
<dbReference type="KEGG" id="salm:D0Y50_07595"/>
<evidence type="ECO:0000313" key="3">
    <source>
        <dbReference type="Proteomes" id="UP000262073"/>
    </source>
</evidence>
<name>A0A346NL33_9ALTE</name>
<dbReference type="InterPro" id="IPR004360">
    <property type="entry name" value="Glyas_Fos-R_dOase_dom"/>
</dbReference>
<gene>
    <name evidence="2" type="ORF">D0Y50_07595</name>
</gene>
<sequence length="130" mass="14936">MELNQVTIPVRNMPEATAFYLKLGFTLIVDTPDYARFACPQGDSTLSLYLETENFANGATLYFESERLDERVADLIARDVDFVRLPTAHPYLWREAILKDPSGNRIKLYRAGQHRLAPPWKVNIHRDNSP</sequence>
<keyword evidence="3" id="KW-1185">Reference proteome</keyword>
<dbReference type="SUPFAM" id="SSF54593">
    <property type="entry name" value="Glyoxalase/Bleomycin resistance protein/Dihydroxybiphenyl dioxygenase"/>
    <property type="match status" value="1"/>
</dbReference>
<dbReference type="Gene3D" id="3.10.180.10">
    <property type="entry name" value="2,3-Dihydroxybiphenyl 1,2-Dioxygenase, domain 1"/>
    <property type="match status" value="1"/>
</dbReference>
<dbReference type="AlphaFoldDB" id="A0A346NL33"/>
<protein>
    <submittedName>
        <fullName evidence="2">VOC family protein</fullName>
    </submittedName>
</protein>
<accession>A0A346NL33</accession>
<organism evidence="2 3">
    <name type="scientific">Salinimonas sediminis</name>
    <dbReference type="NCBI Taxonomy" id="2303538"/>
    <lineage>
        <taxon>Bacteria</taxon>
        <taxon>Pseudomonadati</taxon>
        <taxon>Pseudomonadota</taxon>
        <taxon>Gammaproteobacteria</taxon>
        <taxon>Alteromonadales</taxon>
        <taxon>Alteromonadaceae</taxon>
        <taxon>Alteromonas/Salinimonas group</taxon>
        <taxon>Salinimonas</taxon>
    </lineage>
</organism>
<proteinExistence type="predicted"/>
<dbReference type="PROSITE" id="PS51819">
    <property type="entry name" value="VOC"/>
    <property type="match status" value="1"/>
</dbReference>
<dbReference type="InterPro" id="IPR037523">
    <property type="entry name" value="VOC_core"/>
</dbReference>
<dbReference type="Proteomes" id="UP000262073">
    <property type="component" value="Chromosome"/>
</dbReference>
<feature type="domain" description="VOC" evidence="1">
    <location>
        <begin position="2"/>
        <end position="111"/>
    </location>
</feature>
<evidence type="ECO:0000259" key="1">
    <source>
        <dbReference type="PROSITE" id="PS51819"/>
    </source>
</evidence>
<dbReference type="RefSeq" id="WP_117316255.1">
    <property type="nucleotide sequence ID" value="NZ_CP031769.1"/>
</dbReference>
<reference evidence="2 3" key="1">
    <citation type="submission" date="2018-08" db="EMBL/GenBank/DDBJ databases">
        <title>Salinimonas sediminis sp. nov., a piezophilic bacterium isolated from a deep-sea sediment sample from the New Britain Trench.</title>
        <authorList>
            <person name="Cao J."/>
        </authorList>
    </citation>
    <scope>NUCLEOTIDE SEQUENCE [LARGE SCALE GENOMIC DNA]</scope>
    <source>
        <strain evidence="2 3">N102</strain>
    </source>
</reference>
<dbReference type="OrthoDB" id="9810880at2"/>
<dbReference type="InterPro" id="IPR029068">
    <property type="entry name" value="Glyas_Bleomycin-R_OHBP_Dase"/>
</dbReference>